<gene>
    <name evidence="1" type="ORF">J2W25_001069</name>
</gene>
<evidence type="ECO:0000313" key="2">
    <source>
        <dbReference type="Proteomes" id="UP001244295"/>
    </source>
</evidence>
<dbReference type="RefSeq" id="WP_307635946.1">
    <property type="nucleotide sequence ID" value="NZ_JAUSRR010000002.1"/>
</dbReference>
<accession>A0AAW8DRC4</accession>
<sequence>MSYVLEPEVAGGWGPGTDADTSVHPPLVRRLVYQFEDWLGDDLLETFPCFVVTTRLAEAIRKSQLTGYSLEPIAITTSEQFVERNPRCSLPDFHILRSHGDGGDFWIGEDYRLVVSDAAFDLLGNFSLKHCMVDKLPPDVK</sequence>
<dbReference type="AlphaFoldDB" id="A0AAW8DRC4"/>
<comment type="caution">
    <text evidence="1">The sequence shown here is derived from an EMBL/GenBank/DDBJ whole genome shotgun (WGS) entry which is preliminary data.</text>
</comment>
<organism evidence="1 2">
    <name type="scientific">Variovorax boronicumulans</name>
    <dbReference type="NCBI Taxonomy" id="436515"/>
    <lineage>
        <taxon>Bacteria</taxon>
        <taxon>Pseudomonadati</taxon>
        <taxon>Pseudomonadota</taxon>
        <taxon>Betaproteobacteria</taxon>
        <taxon>Burkholderiales</taxon>
        <taxon>Comamonadaceae</taxon>
        <taxon>Variovorax</taxon>
    </lineage>
</organism>
<protein>
    <submittedName>
        <fullName evidence="1">Uncharacterized protein</fullName>
    </submittedName>
</protein>
<dbReference type="Proteomes" id="UP001244295">
    <property type="component" value="Unassembled WGS sequence"/>
</dbReference>
<reference evidence="1" key="1">
    <citation type="submission" date="2023-07" db="EMBL/GenBank/DDBJ databases">
        <title>Sorghum-associated microbial communities from plants grown in Nebraska, USA.</title>
        <authorList>
            <person name="Schachtman D."/>
        </authorList>
    </citation>
    <scope>NUCLEOTIDE SEQUENCE</scope>
    <source>
        <strain evidence="1">DS2795</strain>
    </source>
</reference>
<proteinExistence type="predicted"/>
<dbReference type="EMBL" id="JAUSRR010000002">
    <property type="protein sequence ID" value="MDP9922054.1"/>
    <property type="molecule type" value="Genomic_DNA"/>
</dbReference>
<evidence type="ECO:0000313" key="1">
    <source>
        <dbReference type="EMBL" id="MDP9922054.1"/>
    </source>
</evidence>
<name>A0AAW8DRC4_9BURK</name>